<protein>
    <recommendedName>
        <fullName evidence="1">Hedgehog/Intein (Hint) domain-containing protein</fullName>
    </recommendedName>
</protein>
<dbReference type="KEGG" id="paro:CUV01_05165"/>
<accession>A0A2K9EQ52</accession>
<feature type="domain" description="Hedgehog/Intein (Hint)" evidence="1">
    <location>
        <begin position="442"/>
        <end position="587"/>
    </location>
</feature>
<dbReference type="InterPro" id="IPR036844">
    <property type="entry name" value="Hint_dom_sf"/>
</dbReference>
<dbReference type="PROSITE" id="PS50817">
    <property type="entry name" value="INTEIN_N_TER"/>
    <property type="match status" value="1"/>
</dbReference>
<dbReference type="GO" id="GO:0016539">
    <property type="term" value="P:intein-mediated protein splicing"/>
    <property type="evidence" value="ECO:0007669"/>
    <property type="project" value="InterPro"/>
</dbReference>
<sequence>MEVLAMPLNEIDDATYTTQTESNLFYSNHSSTFYIGNQPYVATALQGSDGGLYVYRVDLDANNEPNYVLTGSMQMDDGNSRVVVLGPTNGGGEIYLNGVQTDVSSTILADTQNYQGTDSTIFGVSDAALYGGGAQYIEPVDINGTQFLFVNSQNGAGIHVWSVNDDGELAHVGGMDLGNGQNRTVYGMEVYTDTQGTTHVYVAETELGGATGTFGQTTQYTFDPATGDFSDKTNVLTLPGNANAMFDTEIYHTAEGETYLVAIGRHGITYRLMDPATGEVTGPSNSILRSDISSEDTGGLGTITVMTDEDGLEHLVYGSYNDDKVFSLTLTTDPTTPGTPTLTLGDTIDANVLLDFDTHTFDDGTGPREVVLVNTVDANGVNNGTAMFYMNADGTFDLFDSTTILTDDTAPVLIQTTDGTYWISDPDTQNSTGGPQKSVSIVCFTAETKILTQNGEIRATDLQVGDMVLTEDRGYQPLRWIGRKTIDRARLRRDPSLLPVTIEAGALGPHLPRERLTVSRQHRILVQSAIVKRTFGEDSVLIPAIKLAELPGVYVDENVEAVEYVHILFDNHEIVTANGARAESLYLAATARDQLGDASMQEIYNIFPEFRQPENLPSSCRTIVERKKLTSNLIRRHVKNNKDLVHTAT</sequence>
<dbReference type="EMBL" id="CP025408">
    <property type="protein sequence ID" value="AUH32856.1"/>
    <property type="molecule type" value="Genomic_DNA"/>
</dbReference>
<keyword evidence="3" id="KW-1185">Reference proteome</keyword>
<reference evidence="2 3" key="1">
    <citation type="submission" date="2017-12" db="EMBL/GenBank/DDBJ databases">
        <authorList>
            <person name="Hurst M.R.H."/>
        </authorList>
    </citation>
    <scope>NUCLEOTIDE SEQUENCE [LARGE SCALE GENOMIC DNA]</scope>
    <source>
        <strain evidence="2 3">BM15</strain>
    </source>
</reference>
<dbReference type="AlphaFoldDB" id="A0A2K9EQ52"/>
<proteinExistence type="predicted"/>
<gene>
    <name evidence="2" type="ORF">CUV01_05165</name>
</gene>
<organism evidence="2 3">
    <name type="scientific">Paracoccus tegillarcae</name>
    <dbReference type="NCBI Taxonomy" id="1529068"/>
    <lineage>
        <taxon>Bacteria</taxon>
        <taxon>Pseudomonadati</taxon>
        <taxon>Pseudomonadota</taxon>
        <taxon>Alphaproteobacteria</taxon>
        <taxon>Rhodobacterales</taxon>
        <taxon>Paracoccaceae</taxon>
        <taxon>Paracoccus</taxon>
    </lineage>
</organism>
<name>A0A2K9EQ52_9RHOB</name>
<dbReference type="InterPro" id="IPR006141">
    <property type="entry name" value="Intein_N"/>
</dbReference>
<dbReference type="Pfam" id="PF13403">
    <property type="entry name" value="Hint_2"/>
    <property type="match status" value="1"/>
</dbReference>
<dbReference type="OrthoDB" id="6305173at2"/>
<dbReference type="InterPro" id="IPR028992">
    <property type="entry name" value="Hedgehog/Intein_dom"/>
</dbReference>
<evidence type="ECO:0000259" key="1">
    <source>
        <dbReference type="Pfam" id="PF13403"/>
    </source>
</evidence>
<dbReference type="SUPFAM" id="SSF51294">
    <property type="entry name" value="Hedgehog/intein (Hint) domain"/>
    <property type="match status" value="1"/>
</dbReference>
<dbReference type="Gene3D" id="2.170.16.10">
    <property type="entry name" value="Hedgehog/Intein (Hint) domain"/>
    <property type="match status" value="1"/>
</dbReference>
<dbReference type="RefSeq" id="WP_101459530.1">
    <property type="nucleotide sequence ID" value="NZ_CP025408.1"/>
</dbReference>
<evidence type="ECO:0000313" key="3">
    <source>
        <dbReference type="Proteomes" id="UP000233742"/>
    </source>
</evidence>
<evidence type="ECO:0000313" key="2">
    <source>
        <dbReference type="EMBL" id="AUH32856.1"/>
    </source>
</evidence>
<dbReference type="Proteomes" id="UP000233742">
    <property type="component" value="Chromosome"/>
</dbReference>